<organism evidence="2 3">
    <name type="scientific">Streptomyces ossamyceticus</name>
    <dbReference type="NCBI Taxonomy" id="249581"/>
    <lineage>
        <taxon>Bacteria</taxon>
        <taxon>Bacillati</taxon>
        <taxon>Actinomycetota</taxon>
        <taxon>Actinomycetes</taxon>
        <taxon>Kitasatosporales</taxon>
        <taxon>Streptomycetaceae</taxon>
        <taxon>Streptomyces</taxon>
    </lineage>
</organism>
<feature type="compositionally biased region" description="Low complexity" evidence="1">
    <location>
        <begin position="1"/>
        <end position="17"/>
    </location>
</feature>
<feature type="compositionally biased region" description="Gly residues" evidence="1">
    <location>
        <begin position="18"/>
        <end position="30"/>
    </location>
</feature>
<dbReference type="Proteomes" id="UP001550210">
    <property type="component" value="Unassembled WGS sequence"/>
</dbReference>
<evidence type="ECO:0000313" key="3">
    <source>
        <dbReference type="Proteomes" id="UP001550210"/>
    </source>
</evidence>
<evidence type="ECO:0000256" key="1">
    <source>
        <dbReference type="SAM" id="MobiDB-lite"/>
    </source>
</evidence>
<accession>A0ABV2UTZ5</accession>
<dbReference type="RefSeq" id="WP_355395542.1">
    <property type="nucleotide sequence ID" value="NZ_JBEXPZ010000012.1"/>
</dbReference>
<sequence length="185" mass="19785">MSTPTTPNSPTDPSNHGNHGGPGNPGGPSGSEGSTNPTLRYFEDVVDWRHRRAGRAHTLVRAVHSTTTGRVVAVVSELASNPDDRGVTDDFGSVADAVLPALRRAFGAEPVEVFWIAHFGAFSYHDPTGPESFTQILLTAGPNGHVDDLTGDRTFTVRDVEELLGRALEPVDRVLARIDHEATRG</sequence>
<proteinExistence type="predicted"/>
<comment type="caution">
    <text evidence="2">The sequence shown here is derived from an EMBL/GenBank/DDBJ whole genome shotgun (WGS) entry which is preliminary data.</text>
</comment>
<dbReference type="EMBL" id="JBEXPZ010000012">
    <property type="protein sequence ID" value="MET9845027.1"/>
    <property type="molecule type" value="Genomic_DNA"/>
</dbReference>
<reference evidence="2 3" key="1">
    <citation type="submission" date="2024-06" db="EMBL/GenBank/DDBJ databases">
        <title>The Natural Products Discovery Center: Release of the First 8490 Sequenced Strains for Exploring Actinobacteria Biosynthetic Diversity.</title>
        <authorList>
            <person name="Kalkreuter E."/>
            <person name="Kautsar S.A."/>
            <person name="Yang D."/>
            <person name="Bader C.D."/>
            <person name="Teijaro C.N."/>
            <person name="Fluegel L."/>
            <person name="Davis C.M."/>
            <person name="Simpson J.R."/>
            <person name="Lauterbach L."/>
            <person name="Steele A.D."/>
            <person name="Gui C."/>
            <person name="Meng S."/>
            <person name="Li G."/>
            <person name="Viehrig K."/>
            <person name="Ye F."/>
            <person name="Su P."/>
            <person name="Kiefer A.F."/>
            <person name="Nichols A."/>
            <person name="Cepeda A.J."/>
            <person name="Yan W."/>
            <person name="Fan B."/>
            <person name="Jiang Y."/>
            <person name="Adhikari A."/>
            <person name="Zheng C.-J."/>
            <person name="Schuster L."/>
            <person name="Cowan T.M."/>
            <person name="Smanski M.J."/>
            <person name="Chevrette M.G."/>
            <person name="De Carvalho L.P.S."/>
            <person name="Shen B."/>
        </authorList>
    </citation>
    <scope>NUCLEOTIDE SEQUENCE [LARGE SCALE GENOMIC DNA]</scope>
    <source>
        <strain evidence="2 3">NPDC006434</strain>
    </source>
</reference>
<evidence type="ECO:0000313" key="2">
    <source>
        <dbReference type="EMBL" id="MET9845027.1"/>
    </source>
</evidence>
<name>A0ABV2UTZ5_9ACTN</name>
<feature type="region of interest" description="Disordered" evidence="1">
    <location>
        <begin position="1"/>
        <end position="38"/>
    </location>
</feature>
<protein>
    <submittedName>
        <fullName evidence="2">Uncharacterized protein</fullName>
    </submittedName>
</protein>
<keyword evidence="3" id="KW-1185">Reference proteome</keyword>
<gene>
    <name evidence="2" type="ORF">ABZZ21_10680</name>
</gene>